<dbReference type="EMBL" id="DPVG01000252">
    <property type="protein sequence ID" value="HCK24519.1"/>
    <property type="molecule type" value="Genomic_DNA"/>
</dbReference>
<name>A0A3D2SF91_9BACE</name>
<dbReference type="InterPro" id="IPR016024">
    <property type="entry name" value="ARM-type_fold"/>
</dbReference>
<dbReference type="SUPFAM" id="SSF48371">
    <property type="entry name" value="ARM repeat"/>
    <property type="match status" value="1"/>
</dbReference>
<evidence type="ECO:0000313" key="1">
    <source>
        <dbReference type="EMBL" id="HCK24519.1"/>
    </source>
</evidence>
<accession>A0A3D2SF91</accession>
<gene>
    <name evidence="1" type="ORF">DHW31_07045</name>
</gene>
<dbReference type="RefSeq" id="WP_276993380.1">
    <property type="nucleotide sequence ID" value="NZ_JAQUXY010000023.1"/>
</dbReference>
<evidence type="ECO:0000313" key="2">
    <source>
        <dbReference type="Proteomes" id="UP000263098"/>
    </source>
</evidence>
<reference evidence="1 2" key="1">
    <citation type="journal article" date="2018" name="Nat. Biotechnol.">
        <title>A standardized bacterial taxonomy based on genome phylogeny substantially revises the tree of life.</title>
        <authorList>
            <person name="Parks D.H."/>
            <person name="Chuvochina M."/>
            <person name="Waite D.W."/>
            <person name="Rinke C."/>
            <person name="Skarshewski A."/>
            <person name="Chaumeil P.A."/>
            <person name="Hugenholtz P."/>
        </authorList>
    </citation>
    <scope>NUCLEOTIDE SEQUENCE [LARGE SCALE GENOMIC DNA]</scope>
    <source>
        <strain evidence="1">UBA9667</strain>
    </source>
</reference>
<dbReference type="Proteomes" id="UP000263098">
    <property type="component" value="Unassembled WGS sequence"/>
</dbReference>
<comment type="caution">
    <text evidence="1">The sequence shown here is derived from an EMBL/GenBank/DDBJ whole genome shotgun (WGS) entry which is preliminary data.</text>
</comment>
<sequence>MNLKTQLSKRIGMNQVRQLLLHVGGDEKSIKELYDLIFEEDVTTSFQALWVCTHLNEEDNRLLFDKQNQLIDLVMNSTHTGQRRILLNVLCRQPVPEEFRTDFLDFCLERMMSKQELPATQMLCMKLAYEMCRHIPELLQEYRNLIEIMEPDLLSPAVRAVRRNIYKAITKKRGILKQ</sequence>
<proteinExistence type="predicted"/>
<organism evidence="1 2">
    <name type="scientific">Bacteroides graminisolvens</name>
    <dbReference type="NCBI Taxonomy" id="477666"/>
    <lineage>
        <taxon>Bacteria</taxon>
        <taxon>Pseudomonadati</taxon>
        <taxon>Bacteroidota</taxon>
        <taxon>Bacteroidia</taxon>
        <taxon>Bacteroidales</taxon>
        <taxon>Bacteroidaceae</taxon>
        <taxon>Bacteroides</taxon>
    </lineage>
</organism>
<dbReference type="AlphaFoldDB" id="A0A3D2SF91"/>
<protein>
    <recommendedName>
        <fullName evidence="3">HEAT repeat domain-containing protein</fullName>
    </recommendedName>
</protein>
<evidence type="ECO:0008006" key="3">
    <source>
        <dbReference type="Google" id="ProtNLM"/>
    </source>
</evidence>